<comment type="similarity">
    <text evidence="10">Belongs to the class-II aminoacyl-tRNA synthetase family. ProS type 1 subfamily.</text>
</comment>
<dbReference type="CDD" id="cd00779">
    <property type="entry name" value="ProRS_core_prok"/>
    <property type="match status" value="1"/>
</dbReference>
<dbReference type="InterPro" id="IPR033730">
    <property type="entry name" value="ProRS_core_prok"/>
</dbReference>
<dbReference type="NCBIfam" id="NF006625">
    <property type="entry name" value="PRK09194.1"/>
    <property type="match status" value="1"/>
</dbReference>
<sequence>MRQSNLYIPTLREVPADAEAKSHQLLVRAGFIRQSVSGVYSFLPLGRKVLKKVESIIREEMDEIGSQEVLMPALQPSELWEESGRWQTYGPELMRLNDRHDRTFALGATHEELITSLVRDEVKSYKRLPMVMYQIQAKFRDEKRPRFGLLRGREFIMKDAYTFDMDYEGLDENYDKIFNAYKKIFERCNLNFRAVIADSGAMGGKDTHEFMVLADIGEDTIAYSNESDFAANIEMAPVNIRYNKKEEASRDLKKVETVDQKTIQDVSDYLNVSTSDCIKAILWMVDEKPVLVLARGDHEINDIKVKNVLDAEVVELASEEQTKHYLGCETGYLGPIGISSDVQIIADHAVASIVNGVCGANERDTHYQYVNPERDFEVDLYEDLRFIQEGDPSPDGKGTITFAKGIEVGHVFKLGTKYSESLGANILDQNGKSTPIIMGSYGIGVSRTMAAVVEQMHDDNGIVWPTSLSPFDAHVICVNPKNDAQSELGERLYKKLKEKRFDVLYDDRKERAGVKFTDADLIGVPVQIIIGKRADEGIVEVKDRRTSEKQEMAISEIEAYIEQYYSNER</sequence>
<protein>
    <recommendedName>
        <fullName evidence="10">Proline--tRNA ligase</fullName>
        <ecNumber evidence="10">6.1.1.15</ecNumber>
    </recommendedName>
    <alternativeName>
        <fullName evidence="10">Prolyl-tRNA synthetase</fullName>
        <shortName evidence="10">ProRS</shortName>
    </alternativeName>
</protein>
<feature type="domain" description="Aminoacyl-transfer RNA synthetases class-II family profile" evidence="11">
    <location>
        <begin position="33"/>
        <end position="465"/>
    </location>
</feature>
<evidence type="ECO:0000256" key="3">
    <source>
        <dbReference type="ARBA" id="ARBA00022490"/>
    </source>
</evidence>
<evidence type="ECO:0000256" key="6">
    <source>
        <dbReference type="ARBA" id="ARBA00022840"/>
    </source>
</evidence>
<evidence type="ECO:0000256" key="10">
    <source>
        <dbReference type="HAMAP-Rule" id="MF_01569"/>
    </source>
</evidence>
<comment type="subcellular location">
    <subcellularLocation>
        <location evidence="1 10">Cytoplasm</location>
    </subcellularLocation>
</comment>
<dbReference type="SUPFAM" id="SSF52954">
    <property type="entry name" value="Class II aaRS ABD-related"/>
    <property type="match status" value="1"/>
</dbReference>
<dbReference type="InterPro" id="IPR006195">
    <property type="entry name" value="aa-tRNA-synth_II"/>
</dbReference>
<evidence type="ECO:0000256" key="2">
    <source>
        <dbReference type="ARBA" id="ARBA00011738"/>
    </source>
</evidence>
<proteinExistence type="inferred from homology"/>
<evidence type="ECO:0000256" key="8">
    <source>
        <dbReference type="ARBA" id="ARBA00023146"/>
    </source>
</evidence>
<dbReference type="EMBL" id="JAKIJS010000001">
    <property type="protein sequence ID" value="MCF6137143.1"/>
    <property type="molecule type" value="Genomic_DNA"/>
</dbReference>
<dbReference type="Proteomes" id="UP001649381">
    <property type="component" value="Unassembled WGS sequence"/>
</dbReference>
<keyword evidence="4 10" id="KW-0436">Ligase</keyword>
<evidence type="ECO:0000256" key="5">
    <source>
        <dbReference type="ARBA" id="ARBA00022741"/>
    </source>
</evidence>
<dbReference type="PROSITE" id="PS50862">
    <property type="entry name" value="AA_TRNA_LIGASE_II"/>
    <property type="match status" value="1"/>
</dbReference>
<dbReference type="Gene3D" id="3.40.50.800">
    <property type="entry name" value="Anticodon-binding domain"/>
    <property type="match status" value="1"/>
</dbReference>
<keyword evidence="5 10" id="KW-0547">Nucleotide-binding</keyword>
<dbReference type="HAMAP" id="MF_01569">
    <property type="entry name" value="Pro_tRNA_synth_type1"/>
    <property type="match status" value="1"/>
</dbReference>
<organism evidence="12 13">
    <name type="scientific">Pseudalkalibacillus berkeleyi</name>
    <dbReference type="NCBI Taxonomy" id="1069813"/>
    <lineage>
        <taxon>Bacteria</taxon>
        <taxon>Bacillati</taxon>
        <taxon>Bacillota</taxon>
        <taxon>Bacilli</taxon>
        <taxon>Bacillales</taxon>
        <taxon>Fictibacillaceae</taxon>
        <taxon>Pseudalkalibacillus</taxon>
    </lineage>
</organism>
<dbReference type="InterPro" id="IPR004500">
    <property type="entry name" value="Pro-tRNA-synth_IIa_bac-type"/>
</dbReference>
<evidence type="ECO:0000256" key="7">
    <source>
        <dbReference type="ARBA" id="ARBA00022917"/>
    </source>
</evidence>
<dbReference type="PRINTS" id="PR01046">
    <property type="entry name" value="TRNASYNTHPRO"/>
</dbReference>
<dbReference type="InterPro" id="IPR007214">
    <property type="entry name" value="YbaK/aa-tRNA-synth-assoc-dom"/>
</dbReference>
<comment type="catalytic activity">
    <reaction evidence="9 10">
        <text>tRNA(Pro) + L-proline + ATP = L-prolyl-tRNA(Pro) + AMP + diphosphate</text>
        <dbReference type="Rhea" id="RHEA:14305"/>
        <dbReference type="Rhea" id="RHEA-COMP:9700"/>
        <dbReference type="Rhea" id="RHEA-COMP:9702"/>
        <dbReference type="ChEBI" id="CHEBI:30616"/>
        <dbReference type="ChEBI" id="CHEBI:33019"/>
        <dbReference type="ChEBI" id="CHEBI:60039"/>
        <dbReference type="ChEBI" id="CHEBI:78442"/>
        <dbReference type="ChEBI" id="CHEBI:78532"/>
        <dbReference type="ChEBI" id="CHEBI:456215"/>
        <dbReference type="EC" id="6.1.1.15"/>
    </reaction>
</comment>
<comment type="function">
    <text evidence="10">Catalyzes the attachment of proline to tRNA(Pro) in a two-step reaction: proline is first activated by ATP to form Pro-AMP and then transferred to the acceptor end of tRNA(Pro). As ProRS can inadvertently accommodate and process non-cognate amino acids such as alanine and cysteine, to avoid such errors it has two additional distinct editing activities against alanine. One activity is designated as 'pretransfer' editing and involves the tRNA(Pro)-independent hydrolysis of activated Ala-AMP. The other activity is designated 'posttransfer' editing and involves deacylation of mischarged Ala-tRNA(Pro). The misacylated Cys-tRNA(Pro) is not edited by ProRS.</text>
</comment>
<dbReference type="InterPro" id="IPR044140">
    <property type="entry name" value="ProRS_anticodon_short"/>
</dbReference>
<dbReference type="InterPro" id="IPR050062">
    <property type="entry name" value="Pro-tRNA_synthetase"/>
</dbReference>
<gene>
    <name evidence="10" type="primary">proS</name>
    <name evidence="12" type="ORF">L2716_05315</name>
</gene>
<keyword evidence="13" id="KW-1185">Reference proteome</keyword>
<evidence type="ECO:0000313" key="13">
    <source>
        <dbReference type="Proteomes" id="UP001649381"/>
    </source>
</evidence>
<evidence type="ECO:0000256" key="4">
    <source>
        <dbReference type="ARBA" id="ARBA00022598"/>
    </source>
</evidence>
<name>A0ABS9GWH5_9BACL</name>
<dbReference type="InterPro" id="IPR002316">
    <property type="entry name" value="Pro-tRNA-ligase_IIa"/>
</dbReference>
<dbReference type="SUPFAM" id="SSF55681">
    <property type="entry name" value="Class II aaRS and biotin synthetases"/>
    <property type="match status" value="1"/>
</dbReference>
<evidence type="ECO:0000256" key="1">
    <source>
        <dbReference type="ARBA" id="ARBA00004496"/>
    </source>
</evidence>
<comment type="caution">
    <text evidence="12">The sequence shown here is derived from an EMBL/GenBank/DDBJ whole genome shotgun (WGS) entry which is preliminary data.</text>
</comment>
<reference evidence="12 13" key="1">
    <citation type="submission" date="2022-01" db="EMBL/GenBank/DDBJ databases">
        <title>Alkalihalobacillus sp. EGI L200015, a novel bacterium isolated from a salt lake sediment.</title>
        <authorList>
            <person name="Gao L."/>
            <person name="Fang B.-Z."/>
            <person name="Li W.-J."/>
        </authorList>
    </citation>
    <scope>NUCLEOTIDE SEQUENCE [LARGE SCALE GENOMIC DNA]</scope>
    <source>
        <strain evidence="12 13">KCTC 12718</strain>
    </source>
</reference>
<keyword evidence="7 10" id="KW-0648">Protein biosynthesis</keyword>
<accession>A0ABS9GWH5</accession>
<dbReference type="GO" id="GO:0004827">
    <property type="term" value="F:proline-tRNA ligase activity"/>
    <property type="evidence" value="ECO:0007669"/>
    <property type="project" value="UniProtKB-EC"/>
</dbReference>
<dbReference type="Pfam" id="PF00587">
    <property type="entry name" value="tRNA-synt_2b"/>
    <property type="match status" value="1"/>
</dbReference>
<dbReference type="InterPro" id="IPR004154">
    <property type="entry name" value="Anticodon-bd"/>
</dbReference>
<dbReference type="Gene3D" id="3.30.930.10">
    <property type="entry name" value="Bira Bifunctional Protein, Domain 2"/>
    <property type="match status" value="2"/>
</dbReference>
<dbReference type="InterPro" id="IPR002314">
    <property type="entry name" value="aa-tRNA-synt_IIb"/>
</dbReference>
<dbReference type="CDD" id="cd04334">
    <property type="entry name" value="ProRS-INS"/>
    <property type="match status" value="1"/>
</dbReference>
<keyword evidence="3 10" id="KW-0963">Cytoplasm</keyword>
<dbReference type="Pfam" id="PF04073">
    <property type="entry name" value="tRNA_edit"/>
    <property type="match status" value="1"/>
</dbReference>
<dbReference type="InterPro" id="IPR045864">
    <property type="entry name" value="aa-tRNA-synth_II/BPL/LPL"/>
</dbReference>
<comment type="domain">
    <text evidence="10">Consists of three domains: the N-terminal catalytic domain, the editing domain and the C-terminal anticodon-binding domain.</text>
</comment>
<dbReference type="NCBIfam" id="TIGR00409">
    <property type="entry name" value="proS_fam_II"/>
    <property type="match status" value="1"/>
</dbReference>
<dbReference type="InterPro" id="IPR023717">
    <property type="entry name" value="Pro-tRNA-Synthase_IIa_type1"/>
</dbReference>
<dbReference type="InterPro" id="IPR036621">
    <property type="entry name" value="Anticodon-bd_dom_sf"/>
</dbReference>
<evidence type="ECO:0000259" key="11">
    <source>
        <dbReference type="PROSITE" id="PS50862"/>
    </source>
</evidence>
<dbReference type="Pfam" id="PF03129">
    <property type="entry name" value="HGTP_anticodon"/>
    <property type="match status" value="1"/>
</dbReference>
<dbReference type="PIRSF" id="PIRSF001535">
    <property type="entry name" value="ProRS_1"/>
    <property type="match status" value="1"/>
</dbReference>
<dbReference type="EC" id="6.1.1.15" evidence="10"/>
<keyword evidence="8 10" id="KW-0030">Aminoacyl-tRNA synthetase</keyword>
<dbReference type="SUPFAM" id="SSF55826">
    <property type="entry name" value="YbaK/ProRS associated domain"/>
    <property type="match status" value="1"/>
</dbReference>
<dbReference type="InterPro" id="IPR036754">
    <property type="entry name" value="YbaK/aa-tRNA-synt-asso_dom_sf"/>
</dbReference>
<dbReference type="CDD" id="cd00861">
    <property type="entry name" value="ProRS_anticodon_short"/>
    <property type="match status" value="1"/>
</dbReference>
<keyword evidence="6 10" id="KW-0067">ATP-binding</keyword>
<comment type="subunit">
    <text evidence="2 10">Homodimer.</text>
</comment>
<dbReference type="PANTHER" id="PTHR42753">
    <property type="entry name" value="MITOCHONDRIAL RIBOSOME PROTEIN L39/PROLYL-TRNA LIGASE FAMILY MEMBER"/>
    <property type="match status" value="1"/>
</dbReference>
<dbReference type="RefSeq" id="WP_236332481.1">
    <property type="nucleotide sequence ID" value="NZ_JAKIJS010000001.1"/>
</dbReference>
<dbReference type="PANTHER" id="PTHR42753:SF2">
    <property type="entry name" value="PROLINE--TRNA LIGASE"/>
    <property type="match status" value="1"/>
</dbReference>
<evidence type="ECO:0000313" key="12">
    <source>
        <dbReference type="EMBL" id="MCF6137143.1"/>
    </source>
</evidence>
<evidence type="ECO:0000256" key="9">
    <source>
        <dbReference type="ARBA" id="ARBA00047671"/>
    </source>
</evidence>